<feature type="transmembrane region" description="Helical" evidence="9">
    <location>
        <begin position="685"/>
        <end position="706"/>
    </location>
</feature>
<dbReference type="Proteomes" id="UP001217089">
    <property type="component" value="Unassembled WGS sequence"/>
</dbReference>
<evidence type="ECO:0000256" key="2">
    <source>
        <dbReference type="ARBA" id="ARBA00007329"/>
    </source>
</evidence>
<comment type="caution">
    <text evidence="10">The sequence shown here is derived from an EMBL/GenBank/DDBJ whole genome shotgun (WGS) entry which is preliminary data.</text>
</comment>
<evidence type="ECO:0000256" key="3">
    <source>
        <dbReference type="ARBA" id="ARBA00014572"/>
    </source>
</evidence>
<keyword evidence="7" id="KW-0325">Glycoprotein</keyword>
<feature type="transmembrane region" description="Helical" evidence="9">
    <location>
        <begin position="260"/>
        <end position="281"/>
    </location>
</feature>
<evidence type="ECO:0000256" key="4">
    <source>
        <dbReference type="ARBA" id="ARBA00022692"/>
    </source>
</evidence>
<gene>
    <name evidence="10" type="ORF">KUTeg_020549</name>
</gene>
<comment type="subcellular location">
    <subcellularLocation>
        <location evidence="1">Nucleus membrane</location>
        <topology evidence="1">Multi-pass membrane protein</topology>
    </subcellularLocation>
</comment>
<keyword evidence="11" id="KW-1185">Reference proteome</keyword>
<evidence type="ECO:0000313" key="10">
    <source>
        <dbReference type="EMBL" id="KAJ8301562.1"/>
    </source>
</evidence>
<keyword evidence="8" id="KW-0539">Nucleus</keyword>
<comment type="similarity">
    <text evidence="2">Belongs to the TMEM168 family.</text>
</comment>
<dbReference type="PANTHER" id="PTHR14437:SF2">
    <property type="entry name" value="TRANSMEMBRANE PROTEIN 168"/>
    <property type="match status" value="1"/>
</dbReference>
<feature type="transmembrane region" description="Helical" evidence="9">
    <location>
        <begin position="91"/>
        <end position="107"/>
    </location>
</feature>
<evidence type="ECO:0000256" key="5">
    <source>
        <dbReference type="ARBA" id="ARBA00022989"/>
    </source>
</evidence>
<feature type="transmembrane region" description="Helical" evidence="9">
    <location>
        <begin position="848"/>
        <end position="866"/>
    </location>
</feature>
<dbReference type="PANTHER" id="PTHR14437">
    <property type="entry name" value="TRANSMEMBRANE PROTEIN 168"/>
    <property type="match status" value="1"/>
</dbReference>
<feature type="transmembrane region" description="Helical" evidence="9">
    <location>
        <begin position="119"/>
        <end position="138"/>
    </location>
</feature>
<feature type="transmembrane region" description="Helical" evidence="9">
    <location>
        <begin position="347"/>
        <end position="371"/>
    </location>
</feature>
<feature type="transmembrane region" description="Helical" evidence="9">
    <location>
        <begin position="772"/>
        <end position="794"/>
    </location>
</feature>
<keyword evidence="4 9" id="KW-0812">Transmembrane</keyword>
<evidence type="ECO:0000256" key="7">
    <source>
        <dbReference type="ARBA" id="ARBA00023180"/>
    </source>
</evidence>
<feature type="transmembrane region" description="Helical" evidence="9">
    <location>
        <begin position="170"/>
        <end position="187"/>
    </location>
</feature>
<sequence length="1322" mass="150414">MIKKILGRIFVCRRLPFRMTMPADMKLRFSLLHLQYLSSIILAVALGLGLYNQWQFSEDPVILVIALLGLFVFGISCALQYYFHFHAIGQALLHIWLGCILGIIIFTNKKETTEEVMDILLVTSVVVGCFWSVVTRVIHITKLELVMFSRIEILECIGMLAATFVTENEALPIMLLIVAFELNLIAIRLKSLIGLSSLIAFVSLSATFFFKDLKLSVNIYGLICFVGRHAFEPIIDLYFSGFSTLERWQTFFNKPKFLRHLTVVLIYFLNLTVGAVIGRQTANHKEWFVVVPMFIVFAVIWLCFHTVSFLTCWRLMSKITDCNLTFNSISDEHKSMNRIMSSKGVRYFGIISQRLVCLTLISTIILGAIGWTTRTGYSLGLVLIIIPIESMTLTLFWELGDYLGGTAIGYAIIAPVIQSRTSTGATLLSAGSVQDIGSRGASTLNKISQFFDFHMIDNYGCDFSTSGLAADYLESKVKIFFDRRMSDGPRYDTYVLFYSDGRSLKLDTLLEWWAAKNGDAGTRLILILDTTHSKIWAKDIQYIRDQYVAIQTCQFVKSKDPESGNLCQVGAFTQDWVHYNLDAGIDPEWTDKDRTIKAIYKVSKNWTDFTFHLPTKEDTASHWENNFPKITHPLLRLVNFGRTGSVCCCCECVTQCIKRKKMKWLPPKELDTGHGFKLVRAKMNYIQYLSSIILTAALGLGLYNQWQFSEDPVILVIALLALFVFGISCALQYYFHFHAIGQALSHIWLGCILGIIIFSKKKEMEYATTEEVMDILLVTSVVVGCFWSVVTRVIHIRKLEPVMFSRIEILECIGMLAATFVTGNEAVLLILLLVAFELNLIAIRLKSFTGLFSLMCFVSLSTTFFFKDLKLSINIYGLVCFIGKHAFEPIIDLYFSGFSSLERWQIFFNKPIVVKHLIVVLIFVLNLAVGALFVEQIANHEGWIVMSMFVVFAVFWLSFHLASFLICWRLMSKITECNKIYNSISDERKSMTRIMSSKGMQYFGIISRRIVCLTLISTIILGVIGWTLRTEYSVVLIIIPIESMTLSLFWELGDYLAATLLSASKSGIGALTLHKISQFFDFNMIYNGGLDLSTSGFEADHLESKVKKFFDRRMSNGVRYGAYILFYNGEVYDNGDWALADGISLPLDTLLNWWATRNGNACARLILILDTVHSNIWAKRIEDINGQYVAIQTCQFVKSKDAESGNVCQDGAFTQDWVHYNLEADIDPDWTDKDRAIKAMYKVSKNWTDFTLNFQTEMDTAPFLEDNVPKIIRPLLRIVNFGQTERMCCCSKFVKQCFERIKMIFFPPKELDTGYGFKLNNV</sequence>
<reference evidence="10 11" key="1">
    <citation type="submission" date="2022-12" db="EMBL/GenBank/DDBJ databases">
        <title>Chromosome-level genome of Tegillarca granosa.</title>
        <authorList>
            <person name="Kim J."/>
        </authorList>
    </citation>
    <scope>NUCLEOTIDE SEQUENCE [LARGE SCALE GENOMIC DNA]</scope>
    <source>
        <strain evidence="10">Teg-2019</strain>
        <tissue evidence="10">Adductor muscle</tissue>
    </source>
</reference>
<dbReference type="InterPro" id="IPR029713">
    <property type="entry name" value="TMEM168"/>
</dbReference>
<protein>
    <recommendedName>
        <fullName evidence="3">Transmembrane protein 168</fullName>
    </recommendedName>
</protein>
<feature type="transmembrane region" description="Helical" evidence="9">
    <location>
        <begin position="34"/>
        <end position="54"/>
    </location>
</feature>
<feature type="transmembrane region" description="Helical" evidence="9">
    <location>
        <begin position="712"/>
        <end position="731"/>
    </location>
</feature>
<dbReference type="EMBL" id="JARBDR010000918">
    <property type="protein sequence ID" value="KAJ8301562.1"/>
    <property type="molecule type" value="Genomic_DNA"/>
</dbReference>
<accession>A0ABQ9ECG1</accession>
<evidence type="ECO:0000313" key="11">
    <source>
        <dbReference type="Proteomes" id="UP001217089"/>
    </source>
</evidence>
<feature type="transmembrane region" description="Helical" evidence="9">
    <location>
        <begin position="1010"/>
        <end position="1028"/>
    </location>
</feature>
<feature type="transmembrane region" description="Helical" evidence="9">
    <location>
        <begin position="60"/>
        <end position="79"/>
    </location>
</feature>
<feature type="transmembrane region" description="Helical" evidence="9">
    <location>
        <begin position="145"/>
        <end position="164"/>
    </location>
</feature>
<feature type="transmembrane region" description="Helical" evidence="9">
    <location>
        <begin position="192"/>
        <end position="211"/>
    </location>
</feature>
<feature type="transmembrane region" description="Helical" evidence="9">
    <location>
        <begin position="377"/>
        <end position="397"/>
    </location>
</feature>
<feature type="transmembrane region" description="Helical" evidence="9">
    <location>
        <begin position="946"/>
        <end position="971"/>
    </location>
</feature>
<evidence type="ECO:0000256" key="9">
    <source>
        <dbReference type="SAM" id="Phobius"/>
    </source>
</evidence>
<evidence type="ECO:0000256" key="6">
    <source>
        <dbReference type="ARBA" id="ARBA00023136"/>
    </source>
</evidence>
<organism evidence="10 11">
    <name type="scientific">Tegillarca granosa</name>
    <name type="common">Malaysian cockle</name>
    <name type="synonym">Anadara granosa</name>
    <dbReference type="NCBI Taxonomy" id="220873"/>
    <lineage>
        <taxon>Eukaryota</taxon>
        <taxon>Metazoa</taxon>
        <taxon>Spiralia</taxon>
        <taxon>Lophotrochozoa</taxon>
        <taxon>Mollusca</taxon>
        <taxon>Bivalvia</taxon>
        <taxon>Autobranchia</taxon>
        <taxon>Pteriomorphia</taxon>
        <taxon>Arcoida</taxon>
        <taxon>Arcoidea</taxon>
        <taxon>Arcidae</taxon>
        <taxon>Tegillarca</taxon>
    </lineage>
</organism>
<feature type="transmembrane region" description="Helical" evidence="9">
    <location>
        <begin position="743"/>
        <end position="760"/>
    </location>
</feature>
<keyword evidence="6 9" id="KW-0472">Membrane</keyword>
<proteinExistence type="inferred from homology"/>
<feature type="transmembrane region" description="Helical" evidence="9">
    <location>
        <begin position="815"/>
        <end position="836"/>
    </location>
</feature>
<name>A0ABQ9ECG1_TEGGR</name>
<feature type="transmembrane region" description="Helical" evidence="9">
    <location>
        <begin position="287"/>
        <end position="310"/>
    </location>
</feature>
<feature type="transmembrane region" description="Helical" evidence="9">
    <location>
        <begin position="912"/>
        <end position="934"/>
    </location>
</feature>
<keyword evidence="5 9" id="KW-1133">Transmembrane helix</keyword>
<evidence type="ECO:0000256" key="8">
    <source>
        <dbReference type="ARBA" id="ARBA00023242"/>
    </source>
</evidence>
<evidence type="ECO:0000256" key="1">
    <source>
        <dbReference type="ARBA" id="ARBA00004232"/>
    </source>
</evidence>